<name>A0A2K9B0I1_9GAMM</name>
<dbReference type="SUPFAM" id="SSF52540">
    <property type="entry name" value="P-loop containing nucleoside triphosphate hydrolases"/>
    <property type="match status" value="1"/>
</dbReference>
<keyword evidence="2" id="KW-0472">Membrane</keyword>
<evidence type="ECO:0000313" key="4">
    <source>
        <dbReference type="Proteomes" id="UP000232693"/>
    </source>
</evidence>
<dbReference type="AlphaFoldDB" id="A0A2K9B0I1"/>
<dbReference type="PROSITE" id="PS51724">
    <property type="entry name" value="SPOR"/>
    <property type="match status" value="1"/>
</dbReference>
<feature type="transmembrane region" description="Helical" evidence="2">
    <location>
        <begin position="217"/>
        <end position="237"/>
    </location>
</feature>
<dbReference type="InterPro" id="IPR027417">
    <property type="entry name" value="P-loop_NTPase"/>
</dbReference>
<keyword evidence="2" id="KW-0812">Transmembrane</keyword>
<dbReference type="EMBL" id="CP025120">
    <property type="protein sequence ID" value="AUD79639.1"/>
    <property type="molecule type" value="Genomic_DNA"/>
</dbReference>
<keyword evidence="4" id="KW-1185">Reference proteome</keyword>
<dbReference type="KEGG" id="kpd:CW740_10445"/>
<feature type="compositionally biased region" description="Acidic residues" evidence="1">
    <location>
        <begin position="267"/>
        <end position="282"/>
    </location>
</feature>
<keyword evidence="2" id="KW-1133">Transmembrane helix</keyword>
<evidence type="ECO:0000256" key="1">
    <source>
        <dbReference type="SAM" id="MobiDB-lite"/>
    </source>
</evidence>
<reference evidence="3 4" key="1">
    <citation type="submission" date="2017-12" db="EMBL/GenBank/DDBJ databases">
        <title>Kangiella profundi FT102 completed genome.</title>
        <authorList>
            <person name="Xu J."/>
            <person name="Wang J."/>
            <person name="Lu Y."/>
        </authorList>
    </citation>
    <scope>NUCLEOTIDE SEQUENCE [LARGE SCALE GENOMIC DNA]</scope>
    <source>
        <strain evidence="3 4">FT102</strain>
    </source>
</reference>
<dbReference type="SUPFAM" id="SSF110997">
    <property type="entry name" value="Sporulation related repeat"/>
    <property type="match status" value="1"/>
</dbReference>
<protein>
    <submittedName>
        <fullName evidence="3">Sporulation protein</fullName>
    </submittedName>
</protein>
<gene>
    <name evidence="3" type="ORF">CW740_10445</name>
</gene>
<evidence type="ECO:0000256" key="2">
    <source>
        <dbReference type="SAM" id="Phobius"/>
    </source>
</evidence>
<feature type="region of interest" description="Disordered" evidence="1">
    <location>
        <begin position="267"/>
        <end position="291"/>
    </location>
</feature>
<dbReference type="Gene3D" id="3.30.70.1070">
    <property type="entry name" value="Sporulation related repeat"/>
    <property type="match status" value="1"/>
</dbReference>
<evidence type="ECO:0000313" key="3">
    <source>
        <dbReference type="EMBL" id="AUD79639.1"/>
    </source>
</evidence>
<dbReference type="GO" id="GO:0042834">
    <property type="term" value="F:peptidoglycan binding"/>
    <property type="evidence" value="ECO:0007669"/>
    <property type="project" value="InterPro"/>
</dbReference>
<proteinExistence type="predicted"/>
<dbReference type="OrthoDB" id="6189369at2"/>
<accession>A0A2K9B0I1</accession>
<dbReference type="InterPro" id="IPR007730">
    <property type="entry name" value="SPOR-like_dom"/>
</dbReference>
<dbReference type="Proteomes" id="UP000232693">
    <property type="component" value="Chromosome"/>
</dbReference>
<dbReference type="RefSeq" id="WP_106647441.1">
    <property type="nucleotide sequence ID" value="NZ_BMGO01000001.1"/>
</dbReference>
<dbReference type="Pfam" id="PF05036">
    <property type="entry name" value="SPOR"/>
    <property type="match status" value="1"/>
</dbReference>
<sequence>MTLELAKNNNPFSAERRVLFLPESWKRLISVIRHKALNGGYTLVEGDFGAGKSTFGVILEKRLLLDESVECQRIQVHPLSTYEQIYSQLPKERTKPLIVVVDDAHEASTSLLVHLTKPTDNVFWLLLGEVGTSERLSDFFNNHVTLPLFTKQDCYQFLLKQLHDQPKMMQLSQMQSDTIWYASKGLPKLIVENAEKSMKKLVSGYESNESFEKANKGWWTTAILAFAAVVFIIALIVTDSDEPQSNDLQNQRLEVIQDQTTDGEELQQLDTTESEPSLDAEGSEQQLVAEDNPVEDPIAKIALSEPEPATTELVVASKPTFDQWFEAQSRDHYSVQLYSNTQREAATEFQKSLDLADSYVYKANVNNEVRYRVLWGSYLTRAEAEQAILSLPPHILNQQPWIRPFSAIAGEISQ</sequence>
<organism evidence="3 4">
    <name type="scientific">Kangiella profundi</name>
    <dbReference type="NCBI Taxonomy" id="1561924"/>
    <lineage>
        <taxon>Bacteria</taxon>
        <taxon>Pseudomonadati</taxon>
        <taxon>Pseudomonadota</taxon>
        <taxon>Gammaproteobacteria</taxon>
        <taxon>Kangiellales</taxon>
        <taxon>Kangiellaceae</taxon>
        <taxon>Kangiella</taxon>
    </lineage>
</organism>
<dbReference type="InterPro" id="IPR036680">
    <property type="entry name" value="SPOR-like_sf"/>
</dbReference>